<sequence>MDPQRTHDLPLLRVPRLMEESLDQDNLGGFLLHPYLLWGLSIPICLHLLGGLHYYYPSVPQLPTLLLAGPYFPKHGLLAGFHKLKIYIYPAFIGFAFLTARQISLSFWLFFLLGALLVGLLSVLGYNIPAASLGVTFGPTLARPEETQMIGAYGVFFLFLLWLSRYHLRDVLRQAFRPGPVVVETEWFSVRLAFWIGVAAMAGIVLWAVFFGMRLQTATLLVAVFFMITLVASRIICQGGLAYFTLTAAPWTACSSFSAPACLARWACWWPPWPRRCCSLTCANRSCPLCSMPARCITPCATGGCCWPVSAPPCWWR</sequence>
<feature type="transmembrane region" description="Helical" evidence="1">
    <location>
        <begin position="105"/>
        <end position="128"/>
    </location>
</feature>
<organism evidence="3 4">
    <name type="scientific">Desulfolithobacter dissulfuricans</name>
    <dbReference type="NCBI Taxonomy" id="2795293"/>
    <lineage>
        <taxon>Bacteria</taxon>
        <taxon>Pseudomonadati</taxon>
        <taxon>Thermodesulfobacteriota</taxon>
        <taxon>Desulfobulbia</taxon>
        <taxon>Desulfobulbales</taxon>
        <taxon>Desulfobulbaceae</taxon>
        <taxon>Desulfolithobacter</taxon>
    </lineage>
</organism>
<feature type="transmembrane region" description="Helical" evidence="1">
    <location>
        <begin position="148"/>
        <end position="168"/>
    </location>
</feature>
<feature type="transmembrane region" description="Helical" evidence="1">
    <location>
        <begin position="76"/>
        <end position="98"/>
    </location>
</feature>
<keyword evidence="1" id="KW-1133">Transmembrane helix</keyword>
<accession>A0A915U4K3</accession>
<dbReference type="Proteomes" id="UP001063350">
    <property type="component" value="Chromosome"/>
</dbReference>
<dbReference type="InterPro" id="IPR046712">
    <property type="entry name" value="DUF6785"/>
</dbReference>
<evidence type="ECO:0000313" key="3">
    <source>
        <dbReference type="EMBL" id="BCO07807.1"/>
    </source>
</evidence>
<dbReference type="AlphaFoldDB" id="A0A915U4K3"/>
<feature type="domain" description="DUF6785" evidence="2">
    <location>
        <begin position="9"/>
        <end position="254"/>
    </location>
</feature>
<feature type="transmembrane region" description="Helical" evidence="1">
    <location>
        <begin position="217"/>
        <end position="237"/>
    </location>
</feature>
<evidence type="ECO:0000313" key="4">
    <source>
        <dbReference type="Proteomes" id="UP001063350"/>
    </source>
</evidence>
<dbReference type="KEGG" id="ddu:GF1_01830"/>
<protein>
    <recommendedName>
        <fullName evidence="2">DUF6785 domain-containing protein</fullName>
    </recommendedName>
</protein>
<name>A0A915U4K3_9BACT</name>
<evidence type="ECO:0000259" key="2">
    <source>
        <dbReference type="Pfam" id="PF20581"/>
    </source>
</evidence>
<feature type="transmembrane region" description="Helical" evidence="1">
    <location>
        <begin position="35"/>
        <end position="56"/>
    </location>
</feature>
<keyword evidence="1" id="KW-0812">Transmembrane</keyword>
<keyword evidence="1" id="KW-0472">Membrane</keyword>
<reference evidence="3" key="1">
    <citation type="submission" date="2020-12" db="EMBL/GenBank/DDBJ databases">
        <title>Desulfobium dissulfuricans gen. nov., sp. nov., a novel mesophilic, sulfate-reducing bacterium isolated from a deep-sea hydrothermal vent.</title>
        <authorList>
            <person name="Hashimoto Y."/>
            <person name="Tame A."/>
            <person name="Sawayama S."/>
            <person name="Miyazaki J."/>
            <person name="Takai K."/>
            <person name="Nakagawa S."/>
        </authorList>
    </citation>
    <scope>NUCLEOTIDE SEQUENCE</scope>
    <source>
        <strain evidence="3">GF1</strain>
    </source>
</reference>
<gene>
    <name evidence="3" type="ORF">GF1_01830</name>
</gene>
<keyword evidence="4" id="KW-1185">Reference proteome</keyword>
<feature type="transmembrane region" description="Helical" evidence="1">
    <location>
        <begin position="188"/>
        <end position="211"/>
    </location>
</feature>
<proteinExistence type="predicted"/>
<evidence type="ECO:0000256" key="1">
    <source>
        <dbReference type="SAM" id="Phobius"/>
    </source>
</evidence>
<dbReference type="Pfam" id="PF20581">
    <property type="entry name" value="DUF6785"/>
    <property type="match status" value="1"/>
</dbReference>
<dbReference type="EMBL" id="AP024233">
    <property type="protein sequence ID" value="BCO07807.1"/>
    <property type="molecule type" value="Genomic_DNA"/>
</dbReference>